<dbReference type="AlphaFoldDB" id="A0A5C6ZWA9"/>
<sequence>MKRFLFYFLGALFVFYILYFVFVSLVPYSEGTRAGELIKFSHKGVIVKTWEGEISQGISGAQIFQFSVLDSKDEVIKQLQKNEGNYVKLTYVERYTTFFFWGDTSYFITEVVESQSPHFRDR</sequence>
<keyword evidence="1" id="KW-0812">Transmembrane</keyword>
<keyword evidence="1" id="KW-1133">Transmembrane helix</keyword>
<accession>A0A5C6ZWA9</accession>
<organism evidence="2 3">
    <name type="scientific">Gillisia hiemivivida</name>
    <dbReference type="NCBI Taxonomy" id="291190"/>
    <lineage>
        <taxon>Bacteria</taxon>
        <taxon>Pseudomonadati</taxon>
        <taxon>Bacteroidota</taxon>
        <taxon>Flavobacteriia</taxon>
        <taxon>Flavobacteriales</taxon>
        <taxon>Flavobacteriaceae</taxon>
        <taxon>Gillisia</taxon>
    </lineage>
</organism>
<proteinExistence type="predicted"/>
<evidence type="ECO:0000313" key="2">
    <source>
        <dbReference type="EMBL" id="TXD95233.1"/>
    </source>
</evidence>
<dbReference type="RefSeq" id="WP_026838274.1">
    <property type="nucleotide sequence ID" value="NZ_CBCSHZ010000001.1"/>
</dbReference>
<evidence type="ECO:0000313" key="3">
    <source>
        <dbReference type="Proteomes" id="UP000321367"/>
    </source>
</evidence>
<feature type="transmembrane region" description="Helical" evidence="1">
    <location>
        <begin position="6"/>
        <end position="28"/>
    </location>
</feature>
<dbReference type="EMBL" id="VORY01000002">
    <property type="protein sequence ID" value="TXD95233.1"/>
    <property type="molecule type" value="Genomic_DNA"/>
</dbReference>
<gene>
    <name evidence="2" type="ORF">ES724_03520</name>
</gene>
<protein>
    <submittedName>
        <fullName evidence="2">6-phosphogluconate dehydrogenase</fullName>
    </submittedName>
</protein>
<dbReference type="Proteomes" id="UP000321367">
    <property type="component" value="Unassembled WGS sequence"/>
</dbReference>
<keyword evidence="1" id="KW-0472">Membrane</keyword>
<dbReference type="OrthoDB" id="9794557at2"/>
<evidence type="ECO:0000256" key="1">
    <source>
        <dbReference type="SAM" id="Phobius"/>
    </source>
</evidence>
<comment type="caution">
    <text evidence="2">The sequence shown here is derived from an EMBL/GenBank/DDBJ whole genome shotgun (WGS) entry which is preliminary data.</text>
</comment>
<keyword evidence="3" id="KW-1185">Reference proteome</keyword>
<name>A0A5C6ZWA9_9FLAO</name>
<reference evidence="2 3" key="1">
    <citation type="submission" date="2019-08" db="EMBL/GenBank/DDBJ databases">
        <title>Genome sequence of Gillisia hiemivivida IC154 (type strain).</title>
        <authorList>
            <person name="Bowman J.P."/>
        </authorList>
    </citation>
    <scope>NUCLEOTIDE SEQUENCE [LARGE SCALE GENOMIC DNA]</scope>
    <source>
        <strain evidence="2 3">IC154</strain>
    </source>
</reference>